<sequence>MKVDQEFLPLEEKDIRSMVEAEPGQEEETERFVTETICVEWGKSRARAQRYQEEIQLVQEEMDRTLRFFVWKAADWRSKGIAPRTKPISTEYAEGLKAYAERQAALCKSLSNSFKSQWTGVPGLVKSAKEEMEQPELFYQRKQRDYERRNKKANKIFTSGSNSVSSLSTVPET</sequence>
<comment type="caution">
    <text evidence="2">The sequence shown here is derived from an EMBL/GenBank/DDBJ whole genome shotgun (WGS) entry which is preliminary data.</text>
</comment>
<feature type="compositionally biased region" description="Low complexity" evidence="1">
    <location>
        <begin position="159"/>
        <end position="173"/>
    </location>
</feature>
<evidence type="ECO:0000313" key="2">
    <source>
        <dbReference type="EMBL" id="RXW16131.1"/>
    </source>
</evidence>
<evidence type="ECO:0000313" key="3">
    <source>
        <dbReference type="Proteomes" id="UP000290288"/>
    </source>
</evidence>
<protein>
    <submittedName>
        <fullName evidence="2">Uncharacterized protein</fullName>
    </submittedName>
</protein>
<dbReference type="EMBL" id="SDEE01000472">
    <property type="protein sequence ID" value="RXW16131.1"/>
    <property type="molecule type" value="Genomic_DNA"/>
</dbReference>
<dbReference type="AlphaFoldDB" id="A0A4Q2DBE5"/>
<accession>A0A4Q2DBE5</accession>
<organism evidence="2 3">
    <name type="scientific">Candolleomyces aberdarensis</name>
    <dbReference type="NCBI Taxonomy" id="2316362"/>
    <lineage>
        <taxon>Eukaryota</taxon>
        <taxon>Fungi</taxon>
        <taxon>Dikarya</taxon>
        <taxon>Basidiomycota</taxon>
        <taxon>Agaricomycotina</taxon>
        <taxon>Agaricomycetes</taxon>
        <taxon>Agaricomycetidae</taxon>
        <taxon>Agaricales</taxon>
        <taxon>Agaricineae</taxon>
        <taxon>Psathyrellaceae</taxon>
        <taxon>Candolleomyces</taxon>
    </lineage>
</organism>
<name>A0A4Q2DBE5_9AGAR</name>
<proteinExistence type="predicted"/>
<reference evidence="2 3" key="1">
    <citation type="submission" date="2019-01" db="EMBL/GenBank/DDBJ databases">
        <title>Draft genome sequence of Psathyrella aberdarensis IHI B618.</title>
        <authorList>
            <person name="Buettner E."/>
            <person name="Kellner H."/>
        </authorList>
    </citation>
    <scope>NUCLEOTIDE SEQUENCE [LARGE SCALE GENOMIC DNA]</scope>
    <source>
        <strain evidence="2 3">IHI B618</strain>
    </source>
</reference>
<evidence type="ECO:0000256" key="1">
    <source>
        <dbReference type="SAM" id="MobiDB-lite"/>
    </source>
</evidence>
<dbReference type="OrthoDB" id="3232711at2759"/>
<dbReference type="STRING" id="2316362.A0A4Q2DBE5"/>
<dbReference type="Proteomes" id="UP000290288">
    <property type="component" value="Unassembled WGS sequence"/>
</dbReference>
<gene>
    <name evidence="2" type="ORF">EST38_g9723</name>
</gene>
<keyword evidence="3" id="KW-1185">Reference proteome</keyword>
<feature type="region of interest" description="Disordered" evidence="1">
    <location>
        <begin position="150"/>
        <end position="173"/>
    </location>
</feature>